<feature type="domain" description="RNA polymerase sigma factor 70 region 4 type 2" evidence="6">
    <location>
        <begin position="123"/>
        <end position="166"/>
    </location>
</feature>
<feature type="domain" description="RNA polymerase sigma-70 region 2" evidence="5">
    <location>
        <begin position="20"/>
        <end position="84"/>
    </location>
</feature>
<dbReference type="InterPro" id="IPR013325">
    <property type="entry name" value="RNA_pol_sigma_r2"/>
</dbReference>
<dbReference type="Proteomes" id="UP000192756">
    <property type="component" value="Unassembled WGS sequence"/>
</dbReference>
<dbReference type="GO" id="GO:0003677">
    <property type="term" value="F:DNA binding"/>
    <property type="evidence" value="ECO:0007669"/>
    <property type="project" value="InterPro"/>
</dbReference>
<dbReference type="GO" id="GO:0016987">
    <property type="term" value="F:sigma factor activity"/>
    <property type="evidence" value="ECO:0007669"/>
    <property type="project" value="UniProtKB-KW"/>
</dbReference>
<organism evidence="7 8">
    <name type="scientific">Pedobacter africanus</name>
    <dbReference type="NCBI Taxonomy" id="151894"/>
    <lineage>
        <taxon>Bacteria</taxon>
        <taxon>Pseudomonadati</taxon>
        <taxon>Bacteroidota</taxon>
        <taxon>Sphingobacteriia</taxon>
        <taxon>Sphingobacteriales</taxon>
        <taxon>Sphingobacteriaceae</taxon>
        <taxon>Pedobacter</taxon>
    </lineage>
</organism>
<dbReference type="InterPro" id="IPR007627">
    <property type="entry name" value="RNA_pol_sigma70_r2"/>
</dbReference>
<dbReference type="AlphaFoldDB" id="A0A1W2CWZ5"/>
<dbReference type="Gene3D" id="1.10.10.10">
    <property type="entry name" value="Winged helix-like DNA-binding domain superfamily/Winged helix DNA-binding domain"/>
    <property type="match status" value="1"/>
</dbReference>
<keyword evidence="8" id="KW-1185">Reference proteome</keyword>
<evidence type="ECO:0000313" key="7">
    <source>
        <dbReference type="EMBL" id="SMC89773.1"/>
    </source>
</evidence>
<dbReference type="EMBL" id="FWXT01000002">
    <property type="protein sequence ID" value="SMC89773.1"/>
    <property type="molecule type" value="Genomic_DNA"/>
</dbReference>
<dbReference type="InterPro" id="IPR039425">
    <property type="entry name" value="RNA_pol_sigma-70-like"/>
</dbReference>
<dbReference type="RefSeq" id="WP_084240146.1">
    <property type="nucleotide sequence ID" value="NZ_FWXT01000002.1"/>
</dbReference>
<proteinExistence type="inferred from homology"/>
<dbReference type="NCBIfam" id="TIGR02937">
    <property type="entry name" value="sigma70-ECF"/>
    <property type="match status" value="1"/>
</dbReference>
<dbReference type="Pfam" id="PF04542">
    <property type="entry name" value="Sigma70_r2"/>
    <property type="match status" value="1"/>
</dbReference>
<dbReference type="Pfam" id="PF08281">
    <property type="entry name" value="Sigma70_r4_2"/>
    <property type="match status" value="1"/>
</dbReference>
<evidence type="ECO:0000256" key="1">
    <source>
        <dbReference type="ARBA" id="ARBA00010641"/>
    </source>
</evidence>
<dbReference type="OrthoDB" id="679904at2"/>
<evidence type="ECO:0000259" key="6">
    <source>
        <dbReference type="Pfam" id="PF08281"/>
    </source>
</evidence>
<accession>A0A1W2CWZ5</accession>
<evidence type="ECO:0000256" key="4">
    <source>
        <dbReference type="ARBA" id="ARBA00023163"/>
    </source>
</evidence>
<evidence type="ECO:0000259" key="5">
    <source>
        <dbReference type="Pfam" id="PF04542"/>
    </source>
</evidence>
<dbReference type="SUPFAM" id="SSF88946">
    <property type="entry name" value="Sigma2 domain of RNA polymerase sigma factors"/>
    <property type="match status" value="1"/>
</dbReference>
<keyword evidence="4" id="KW-0804">Transcription</keyword>
<name>A0A1W2CWZ5_9SPHI</name>
<dbReference type="STRING" id="151894.SAMN04488524_3359"/>
<gene>
    <name evidence="7" type="ORF">SAMN04488524_3359</name>
</gene>
<evidence type="ECO:0000256" key="2">
    <source>
        <dbReference type="ARBA" id="ARBA00023015"/>
    </source>
</evidence>
<keyword evidence="3" id="KW-0731">Sigma factor</keyword>
<protein>
    <submittedName>
        <fullName evidence="7">RNA polymerase sigma-70 factor, ECF subfamily</fullName>
    </submittedName>
</protein>
<dbReference type="SUPFAM" id="SSF88659">
    <property type="entry name" value="Sigma3 and sigma4 domains of RNA polymerase sigma factors"/>
    <property type="match status" value="1"/>
</dbReference>
<dbReference type="InterPro" id="IPR014284">
    <property type="entry name" value="RNA_pol_sigma-70_dom"/>
</dbReference>
<dbReference type="Gene3D" id="1.10.1740.10">
    <property type="match status" value="1"/>
</dbReference>
<dbReference type="InterPro" id="IPR036388">
    <property type="entry name" value="WH-like_DNA-bd_sf"/>
</dbReference>
<dbReference type="InterPro" id="IPR013324">
    <property type="entry name" value="RNA_pol_sigma_r3/r4-like"/>
</dbReference>
<reference evidence="8" key="1">
    <citation type="submission" date="2017-04" db="EMBL/GenBank/DDBJ databases">
        <authorList>
            <person name="Varghese N."/>
            <person name="Submissions S."/>
        </authorList>
    </citation>
    <scope>NUCLEOTIDE SEQUENCE [LARGE SCALE GENOMIC DNA]</scope>
    <source>
        <strain evidence="8">DSM 12126</strain>
    </source>
</reference>
<evidence type="ECO:0000313" key="8">
    <source>
        <dbReference type="Proteomes" id="UP000192756"/>
    </source>
</evidence>
<keyword evidence="2" id="KW-0805">Transcription regulation</keyword>
<dbReference type="InterPro" id="IPR013249">
    <property type="entry name" value="RNA_pol_sigma70_r4_t2"/>
</dbReference>
<sequence>MSTTPSDVICGQADHFTSIFNAYWKKLYAIAYRRLRDEDLAKDIVQDVFVYFWKERHKIEINGSLEAYLRRSVQYQIIAHFRKHTIHSRALGFLLEKMNEVEINIRDILTEQDFANTVNSEVKEMPQTMKEIFNLRFKDHSVQEISENLGLAEKTVRNNISMGLVRIRKAISRDFPEDFSAICLALYLMLGAK</sequence>
<dbReference type="PANTHER" id="PTHR43133">
    <property type="entry name" value="RNA POLYMERASE ECF-TYPE SIGMA FACTO"/>
    <property type="match status" value="1"/>
</dbReference>
<dbReference type="PANTHER" id="PTHR43133:SF46">
    <property type="entry name" value="RNA POLYMERASE SIGMA-70 FACTOR ECF SUBFAMILY"/>
    <property type="match status" value="1"/>
</dbReference>
<evidence type="ECO:0000256" key="3">
    <source>
        <dbReference type="ARBA" id="ARBA00023082"/>
    </source>
</evidence>
<comment type="similarity">
    <text evidence="1">Belongs to the sigma-70 factor family. ECF subfamily.</text>
</comment>
<dbReference type="GO" id="GO:0006352">
    <property type="term" value="P:DNA-templated transcription initiation"/>
    <property type="evidence" value="ECO:0007669"/>
    <property type="project" value="InterPro"/>
</dbReference>